<dbReference type="PROSITE" id="PS51063">
    <property type="entry name" value="HTH_CRP_2"/>
    <property type="match status" value="1"/>
</dbReference>
<dbReference type="AlphaFoldDB" id="A0A017RXX3"/>
<name>A0A017RXX3_9CLOT</name>
<keyword evidence="1" id="KW-0805">Transcription regulation</keyword>
<dbReference type="PROSITE" id="PS50042">
    <property type="entry name" value="CNMP_BINDING_3"/>
    <property type="match status" value="1"/>
</dbReference>
<dbReference type="Proteomes" id="UP000019681">
    <property type="component" value="Unassembled WGS sequence"/>
</dbReference>
<gene>
    <name evidence="6" type="ORF">Q428_02065</name>
</gene>
<dbReference type="InterPro" id="IPR012318">
    <property type="entry name" value="HTH_CRP"/>
</dbReference>
<reference evidence="6 7" key="1">
    <citation type="journal article" date="2014" name="Genome Announc.">
        <title>Draft Genome Sequence of Fervidicella metallireducens Strain AeBT, an Iron-Reducing Thermoanaerobe from the Great Artesian Basin.</title>
        <authorList>
            <person name="Patel B.K."/>
        </authorList>
    </citation>
    <scope>NUCLEOTIDE SEQUENCE [LARGE SCALE GENOMIC DNA]</scope>
    <source>
        <strain evidence="6 7">AeB</strain>
    </source>
</reference>
<dbReference type="RefSeq" id="WP_035377684.1">
    <property type="nucleotide sequence ID" value="NZ_AZQP01000003.1"/>
</dbReference>
<dbReference type="InterPro" id="IPR014710">
    <property type="entry name" value="RmlC-like_jellyroll"/>
</dbReference>
<dbReference type="STRING" id="1403537.Q428_02065"/>
<dbReference type="PANTHER" id="PTHR24567:SF26">
    <property type="entry name" value="REGULATORY PROTEIN YEIL"/>
    <property type="match status" value="1"/>
</dbReference>
<dbReference type="Gene3D" id="2.60.120.10">
    <property type="entry name" value="Jelly Rolls"/>
    <property type="match status" value="1"/>
</dbReference>
<evidence type="ECO:0000256" key="3">
    <source>
        <dbReference type="ARBA" id="ARBA00023163"/>
    </source>
</evidence>
<dbReference type="SMART" id="SM00419">
    <property type="entry name" value="HTH_CRP"/>
    <property type="match status" value="1"/>
</dbReference>
<proteinExistence type="predicted"/>
<dbReference type="Pfam" id="PF00027">
    <property type="entry name" value="cNMP_binding"/>
    <property type="match status" value="1"/>
</dbReference>
<accession>A0A017RXX3</accession>
<evidence type="ECO:0000313" key="6">
    <source>
        <dbReference type="EMBL" id="EYE89603.1"/>
    </source>
</evidence>
<evidence type="ECO:0000259" key="4">
    <source>
        <dbReference type="PROSITE" id="PS50042"/>
    </source>
</evidence>
<dbReference type="SUPFAM" id="SSF51206">
    <property type="entry name" value="cAMP-binding domain-like"/>
    <property type="match status" value="1"/>
</dbReference>
<dbReference type="PANTHER" id="PTHR24567">
    <property type="entry name" value="CRP FAMILY TRANSCRIPTIONAL REGULATORY PROTEIN"/>
    <property type="match status" value="1"/>
</dbReference>
<feature type="domain" description="Cyclic nucleotide-binding" evidence="4">
    <location>
        <begin position="31"/>
        <end position="122"/>
    </location>
</feature>
<dbReference type="InterPro" id="IPR018490">
    <property type="entry name" value="cNMP-bd_dom_sf"/>
</dbReference>
<feature type="domain" description="HTH crp-type" evidence="5">
    <location>
        <begin position="157"/>
        <end position="227"/>
    </location>
</feature>
<dbReference type="SUPFAM" id="SSF46785">
    <property type="entry name" value="Winged helix' DNA-binding domain"/>
    <property type="match status" value="1"/>
</dbReference>
<dbReference type="EMBL" id="AZQP01000003">
    <property type="protein sequence ID" value="EYE89603.1"/>
    <property type="molecule type" value="Genomic_DNA"/>
</dbReference>
<protein>
    <recommendedName>
        <fullName evidence="8">Crp/Fnr family transcriptional regulator</fullName>
    </recommendedName>
</protein>
<evidence type="ECO:0008006" key="8">
    <source>
        <dbReference type="Google" id="ProtNLM"/>
    </source>
</evidence>
<organism evidence="6 7">
    <name type="scientific">Fervidicella metallireducens AeB</name>
    <dbReference type="NCBI Taxonomy" id="1403537"/>
    <lineage>
        <taxon>Bacteria</taxon>
        <taxon>Bacillati</taxon>
        <taxon>Bacillota</taxon>
        <taxon>Clostridia</taxon>
        <taxon>Eubacteriales</taxon>
        <taxon>Clostridiaceae</taxon>
        <taxon>Fervidicella</taxon>
    </lineage>
</organism>
<dbReference type="Pfam" id="PF13545">
    <property type="entry name" value="HTH_Crp_2"/>
    <property type="match status" value="1"/>
</dbReference>
<dbReference type="InterPro" id="IPR000595">
    <property type="entry name" value="cNMP-bd_dom"/>
</dbReference>
<dbReference type="PRINTS" id="PR00034">
    <property type="entry name" value="HTHCRP"/>
</dbReference>
<dbReference type="OrthoDB" id="1952824at2"/>
<keyword evidence="2" id="KW-0238">DNA-binding</keyword>
<comment type="caution">
    <text evidence="6">The sequence shown here is derived from an EMBL/GenBank/DDBJ whole genome shotgun (WGS) entry which is preliminary data.</text>
</comment>
<evidence type="ECO:0000259" key="5">
    <source>
        <dbReference type="PROSITE" id="PS51063"/>
    </source>
</evidence>
<dbReference type="GO" id="GO:0003700">
    <property type="term" value="F:DNA-binding transcription factor activity"/>
    <property type="evidence" value="ECO:0007669"/>
    <property type="project" value="TreeGrafter"/>
</dbReference>
<evidence type="ECO:0000313" key="7">
    <source>
        <dbReference type="Proteomes" id="UP000019681"/>
    </source>
</evidence>
<evidence type="ECO:0000256" key="1">
    <source>
        <dbReference type="ARBA" id="ARBA00023015"/>
    </source>
</evidence>
<dbReference type="InterPro" id="IPR050397">
    <property type="entry name" value="Env_Response_Regulators"/>
</dbReference>
<dbReference type="InterPro" id="IPR036390">
    <property type="entry name" value="WH_DNA-bd_sf"/>
</dbReference>
<evidence type="ECO:0000256" key="2">
    <source>
        <dbReference type="ARBA" id="ARBA00023125"/>
    </source>
</evidence>
<dbReference type="GO" id="GO:0005829">
    <property type="term" value="C:cytosol"/>
    <property type="evidence" value="ECO:0007669"/>
    <property type="project" value="TreeGrafter"/>
</dbReference>
<keyword evidence="3" id="KW-0804">Transcription</keyword>
<dbReference type="GO" id="GO:0003677">
    <property type="term" value="F:DNA binding"/>
    <property type="evidence" value="ECO:0007669"/>
    <property type="project" value="UniProtKB-KW"/>
</dbReference>
<sequence length="231" mass="27026">MANAELFYSITSQNSKAITSYNETLDFFKEEIKDIVKKIYYSKDEFIAKEGLKDDYIYLIERGKVILTRKDLKDKEHTHGYLMAGEFFGISSMIDMTHTSNYKALTNCSIYAIDKDYLKDYMDNHLEFNIIFNKILINAMRSFTKRQGNLMMGGCRSTFTNFVIEHFNDFGRIDDEGNVLVTLDVNLSEIALILNMTRETLSRVIAEMRKEGIIETKRRFIKIMDLQRFVI</sequence>
<dbReference type="CDD" id="cd00038">
    <property type="entry name" value="CAP_ED"/>
    <property type="match status" value="1"/>
</dbReference>
<keyword evidence="7" id="KW-1185">Reference proteome</keyword>